<evidence type="ECO:0000256" key="1">
    <source>
        <dbReference type="SAM" id="Phobius"/>
    </source>
</evidence>
<evidence type="ECO:0008006" key="4">
    <source>
        <dbReference type="Google" id="ProtNLM"/>
    </source>
</evidence>
<keyword evidence="1" id="KW-0472">Membrane</keyword>
<dbReference type="Proteomes" id="UP000316270">
    <property type="component" value="Chromosome 1"/>
</dbReference>
<dbReference type="EMBL" id="CP042185">
    <property type="protein sequence ID" value="QDS67985.1"/>
    <property type="molecule type" value="Genomic_DNA"/>
</dbReference>
<evidence type="ECO:0000313" key="2">
    <source>
        <dbReference type="EMBL" id="QDS67985.1"/>
    </source>
</evidence>
<keyword evidence="1" id="KW-1133">Transmembrane helix</keyword>
<name>A0A517KX76_9PEZI</name>
<dbReference type="OrthoDB" id="549336at2759"/>
<reference evidence="2 3" key="1">
    <citation type="submission" date="2019-07" db="EMBL/GenBank/DDBJ databases">
        <title>Finished genome of Venturia effusa.</title>
        <authorList>
            <person name="Young C.A."/>
            <person name="Cox M.P."/>
            <person name="Ganley A.R.D."/>
            <person name="David W.J."/>
        </authorList>
    </citation>
    <scope>NUCLEOTIDE SEQUENCE [LARGE SCALE GENOMIC DNA]</scope>
    <source>
        <strain evidence="3">albino</strain>
    </source>
</reference>
<feature type="transmembrane region" description="Helical" evidence="1">
    <location>
        <begin position="7"/>
        <end position="25"/>
    </location>
</feature>
<evidence type="ECO:0000313" key="3">
    <source>
        <dbReference type="Proteomes" id="UP000316270"/>
    </source>
</evidence>
<sequence length="482" mass="53520">MALPRRYYNILILAFVIISAAYNFLHLNPSSGYAYPAVKLSNDHHPLNLKSGKDGIERLGSELKRPAYIDEPTVTNLHAQLLVATPVNTDPGGTKQEVNEPAPRKVTRIAITESGGSHDEVTAALIHAFGQQQSVEISTYLLLQRYGIADIMHDFNLSSPIVADKPSGAFEDNLDGLPFPHILVAATCEIEIVKLATAYGILLAMGKTFLFCVIHHADRWIEGELVEKIRPWVEKERVHFIGLSEHTANYFRRECVPKWDTNASVLIDALPPVFPVDVEAPLQSDSGLTFALQGDYDPARRDYTSTFEGLSEIIELAQNRSVEYSSLIPHNITLRLIGHGETKPSIPDNLKSHISFDENLDYGTFYTLLSQTFTLLPSFASKDYYDRKASSTIPAALIAGAPLVANDELLKAYTYVPEAAVWKQGEGESEMDVVRRIVQLSGVEHERKRKVVREACGRLVERNVELVGGWMKEGLARIEAVS</sequence>
<accession>A0A517KX76</accession>
<organism evidence="2 3">
    <name type="scientific">Venturia effusa</name>
    <dbReference type="NCBI Taxonomy" id="50376"/>
    <lineage>
        <taxon>Eukaryota</taxon>
        <taxon>Fungi</taxon>
        <taxon>Dikarya</taxon>
        <taxon>Ascomycota</taxon>
        <taxon>Pezizomycotina</taxon>
        <taxon>Dothideomycetes</taxon>
        <taxon>Pleosporomycetidae</taxon>
        <taxon>Venturiales</taxon>
        <taxon>Venturiaceae</taxon>
        <taxon>Venturia</taxon>
    </lineage>
</organism>
<protein>
    <recommendedName>
        <fullName evidence="4">Glycosyltransferase family 1 protein</fullName>
    </recommendedName>
</protein>
<gene>
    <name evidence="2" type="ORF">FKW77_009230</name>
</gene>
<keyword evidence="3" id="KW-1185">Reference proteome</keyword>
<dbReference type="AlphaFoldDB" id="A0A517KX76"/>
<proteinExistence type="predicted"/>
<keyword evidence="1" id="KW-0812">Transmembrane</keyword>